<dbReference type="GO" id="GO:0004029">
    <property type="term" value="F:aldehyde dehydrogenase (NAD+) activity"/>
    <property type="evidence" value="ECO:0007669"/>
    <property type="project" value="TreeGrafter"/>
</dbReference>
<dbReference type="InterPro" id="IPR036291">
    <property type="entry name" value="NAD(P)-bd_dom_sf"/>
</dbReference>
<organism evidence="3 4">
    <name type="scientific">Paenarthrobacter ureafaciens</name>
    <dbReference type="NCBI Taxonomy" id="37931"/>
    <lineage>
        <taxon>Bacteria</taxon>
        <taxon>Bacillati</taxon>
        <taxon>Actinomycetota</taxon>
        <taxon>Actinomycetes</taxon>
        <taxon>Micrococcales</taxon>
        <taxon>Micrococcaceae</taxon>
        <taxon>Paenarthrobacter</taxon>
    </lineage>
</organism>
<gene>
    <name evidence="3" type="ORF">NL394_06720</name>
</gene>
<dbReference type="Pfam" id="PF11066">
    <property type="entry name" value="DUF2867"/>
    <property type="match status" value="1"/>
</dbReference>
<dbReference type="AlphaFoldDB" id="A0AAX3EM43"/>
<dbReference type="PANTHER" id="PTHR48079:SF6">
    <property type="entry name" value="NAD(P)-BINDING DOMAIN-CONTAINING PROTEIN-RELATED"/>
    <property type="match status" value="1"/>
</dbReference>
<dbReference type="InterPro" id="IPR021295">
    <property type="entry name" value="DUF2867"/>
</dbReference>
<dbReference type="PANTHER" id="PTHR48079">
    <property type="entry name" value="PROTEIN YEEZ"/>
    <property type="match status" value="1"/>
</dbReference>
<dbReference type="Pfam" id="PF13460">
    <property type="entry name" value="NAD_binding_10"/>
    <property type="match status" value="1"/>
</dbReference>
<name>A0AAX3EM43_PAEUR</name>
<dbReference type="SUPFAM" id="SSF51735">
    <property type="entry name" value="NAD(P)-binding Rossmann-fold domains"/>
    <property type="match status" value="1"/>
</dbReference>
<proteinExistence type="predicted"/>
<reference evidence="3" key="1">
    <citation type="submission" date="2022-07" db="EMBL/GenBank/DDBJ databases">
        <authorList>
            <person name="Wu T."/>
        </authorList>
    </citation>
    <scope>NUCLEOTIDE SEQUENCE</scope>
    <source>
        <strain evidence="3">SD-1</strain>
    </source>
</reference>
<dbReference type="EMBL" id="CP101185">
    <property type="protein sequence ID" value="UYV98894.1"/>
    <property type="molecule type" value="Genomic_DNA"/>
</dbReference>
<dbReference type="Gene3D" id="3.40.50.720">
    <property type="entry name" value="NAD(P)-binding Rossmann-like Domain"/>
    <property type="match status" value="1"/>
</dbReference>
<evidence type="ECO:0000256" key="1">
    <source>
        <dbReference type="SAM" id="MobiDB-lite"/>
    </source>
</evidence>
<evidence type="ECO:0000313" key="3">
    <source>
        <dbReference type="EMBL" id="UYV98894.1"/>
    </source>
</evidence>
<dbReference type="InterPro" id="IPR051783">
    <property type="entry name" value="NAD(P)-dependent_oxidoreduct"/>
</dbReference>
<dbReference type="InterPro" id="IPR016040">
    <property type="entry name" value="NAD(P)-bd_dom"/>
</dbReference>
<keyword evidence="4" id="KW-1185">Reference proteome</keyword>
<feature type="compositionally biased region" description="Pro residues" evidence="1">
    <location>
        <begin position="15"/>
        <end position="26"/>
    </location>
</feature>
<dbReference type="GO" id="GO:0005737">
    <property type="term" value="C:cytoplasm"/>
    <property type="evidence" value="ECO:0007669"/>
    <property type="project" value="TreeGrafter"/>
</dbReference>
<feature type="domain" description="NAD(P)-binding" evidence="2">
    <location>
        <begin position="50"/>
        <end position="159"/>
    </location>
</feature>
<protein>
    <submittedName>
        <fullName evidence="3">DUF2867 domain-containing protein</fullName>
    </submittedName>
</protein>
<evidence type="ECO:0000259" key="2">
    <source>
        <dbReference type="Pfam" id="PF13460"/>
    </source>
</evidence>
<feature type="region of interest" description="Disordered" evidence="1">
    <location>
        <begin position="1"/>
        <end position="44"/>
    </location>
</feature>
<evidence type="ECO:0000313" key="4">
    <source>
        <dbReference type="Proteomes" id="UP001163293"/>
    </source>
</evidence>
<accession>A0AAX3EM43</accession>
<dbReference type="Proteomes" id="UP001163293">
    <property type="component" value="Chromosome"/>
</dbReference>
<dbReference type="SUPFAM" id="SSF55961">
    <property type="entry name" value="Bet v1-like"/>
    <property type="match status" value="1"/>
</dbReference>
<feature type="compositionally biased region" description="Low complexity" evidence="1">
    <location>
        <begin position="27"/>
        <end position="37"/>
    </location>
</feature>
<sequence>MPGNSNECRVDSSLPLPPAPGVPLQPAPEQQPLESQPDPQPSRKTVLVTGATGYIGGRLVPRLLEAGHRVKVLVRSPQKIADVPWHGDVDIIQDSLDNQDTAAKAMEGVDVLYYLVHSMASGGGYEAKEEAMARLVAAAASAAKVSRIVYLGGLHPDNALLSTHMRSREKVGRVFLESGVDSIVFQAGVVIGSGSASFEMIRHLADTLPVMPAPSWVNNRIEAIAVRDVLHYLVAAATLPDKLNRTFDIGSRDVLKYKDMMNQYAVERGLPRRLVIALPVPAPKLAGLWVALVTPIPLSMSFPLVQSLQHDAVSREHDVDRYIPLPDGGLTPYRRAVALALGKERDGQVETTWANAGVDSDPLPSDPDWAGYKVYVDERKFHSPARPEHVWTIIEGIGGKNGWYSLPLAWRIRGWMDKLQGGAGLLRGRRHPKTLNSGEVVDWWRVEAIDRGHLLRLRAEMRAPGRAWLELAVEPDGDGSLYRQRAIFFPRGLAGRLYWLGVYPFHGVIFPSMARNISAAATALQEASREQGAAGAGSGAASDTP</sequence>
<dbReference type="RefSeq" id="WP_031216215.1">
    <property type="nucleotide sequence ID" value="NZ_BDMH01000015.1"/>
</dbReference>